<organism evidence="1 2">
    <name type="scientific">Nitratireductor arenosus</name>
    <dbReference type="NCBI Taxonomy" id="2682096"/>
    <lineage>
        <taxon>Bacteria</taxon>
        <taxon>Pseudomonadati</taxon>
        <taxon>Pseudomonadota</taxon>
        <taxon>Alphaproteobacteria</taxon>
        <taxon>Hyphomicrobiales</taxon>
        <taxon>Phyllobacteriaceae</taxon>
        <taxon>Nitratireductor</taxon>
    </lineage>
</organism>
<protein>
    <recommendedName>
        <fullName evidence="3">HNH endonuclease</fullName>
    </recommendedName>
</protein>
<dbReference type="RefSeq" id="WP_156713837.1">
    <property type="nucleotide sequence ID" value="NZ_WPHG01000004.1"/>
</dbReference>
<keyword evidence="2" id="KW-1185">Reference proteome</keyword>
<gene>
    <name evidence="1" type="ORF">GN330_16550</name>
</gene>
<dbReference type="Proteomes" id="UP000463224">
    <property type="component" value="Unassembled WGS sequence"/>
</dbReference>
<comment type="caution">
    <text evidence="1">The sequence shown here is derived from an EMBL/GenBank/DDBJ whole genome shotgun (WGS) entry which is preliminary data.</text>
</comment>
<proteinExistence type="predicted"/>
<evidence type="ECO:0000313" key="2">
    <source>
        <dbReference type="Proteomes" id="UP000463224"/>
    </source>
</evidence>
<reference evidence="1 2" key="1">
    <citation type="submission" date="2019-12" db="EMBL/GenBank/DDBJ databases">
        <title>Nitratireductor arenosus sp. nov., Isolated from sea sand, Jeju island, South Korea.</title>
        <authorList>
            <person name="Kim W."/>
        </authorList>
    </citation>
    <scope>NUCLEOTIDE SEQUENCE [LARGE SCALE GENOMIC DNA]</scope>
    <source>
        <strain evidence="1 2">CAU 1489</strain>
    </source>
</reference>
<accession>A0A844QML8</accession>
<evidence type="ECO:0008006" key="3">
    <source>
        <dbReference type="Google" id="ProtNLM"/>
    </source>
</evidence>
<dbReference type="Gene3D" id="1.10.30.50">
    <property type="match status" value="1"/>
</dbReference>
<sequence length="137" mass="15456">MSHQSAPGFLLPKFKQTNHPHTHKYKTARWIALRREVLVRDLFTCRMCGVLLSEGRQSPRSAVVDHLEPAYLSPSLFFDQSNLWSVCKGCHDGPCASIEARHNDPSRIKAEKLNYVVAGHDADGRPTSPNHPWNRSA</sequence>
<dbReference type="AlphaFoldDB" id="A0A844QML8"/>
<evidence type="ECO:0000313" key="1">
    <source>
        <dbReference type="EMBL" id="MVA98859.1"/>
    </source>
</evidence>
<name>A0A844QML8_9HYPH</name>
<dbReference type="EMBL" id="WPHG01000004">
    <property type="protein sequence ID" value="MVA98859.1"/>
    <property type="molecule type" value="Genomic_DNA"/>
</dbReference>